<feature type="compositionally biased region" description="Low complexity" evidence="10">
    <location>
        <begin position="316"/>
        <end position="336"/>
    </location>
</feature>
<evidence type="ECO:0000256" key="5">
    <source>
        <dbReference type="ARBA" id="ARBA00022692"/>
    </source>
</evidence>
<dbReference type="PANTHER" id="PTHR30046">
    <property type="entry name" value="FLAGELLAR M-RING PROTEIN"/>
    <property type="match status" value="1"/>
</dbReference>
<evidence type="ECO:0000313" key="14">
    <source>
        <dbReference type="EMBL" id="MBF8377245.1"/>
    </source>
</evidence>
<evidence type="ECO:0000256" key="7">
    <source>
        <dbReference type="ARBA" id="ARBA00023136"/>
    </source>
</evidence>
<feature type="domain" description="Flagellar M-ring C-terminal" evidence="13">
    <location>
        <begin position="255"/>
        <end position="412"/>
    </location>
</feature>
<name>A0ABS0F1S6_9BACL</name>
<comment type="subcellular location">
    <subcellularLocation>
        <location evidence="1 9">Bacterial flagellum basal body</location>
    </subcellularLocation>
    <subcellularLocation>
        <location evidence="2">Cell membrane</location>
        <topology evidence="2">Multi-pass membrane protein</topology>
    </subcellularLocation>
</comment>
<reference evidence="14 15" key="1">
    <citation type="submission" date="2020-11" db="EMBL/GenBank/DDBJ databases">
        <title>Genomic insight of Alicyclobacillus mali FL 18 reveals a new arsenic-resistant strain, with potential in environmental biotechnology.</title>
        <authorList>
            <person name="Fiorentino G."/>
            <person name="Gallo G."/>
            <person name="Aulitto M."/>
        </authorList>
    </citation>
    <scope>NUCLEOTIDE SEQUENCE [LARGE SCALE GENOMIC DNA]</scope>
    <source>
        <strain evidence="14 15">FL 18</strain>
    </source>
</reference>
<dbReference type="InterPro" id="IPR006182">
    <property type="entry name" value="FliF_N_dom"/>
</dbReference>
<feature type="region of interest" description="Disordered" evidence="10">
    <location>
        <begin position="297"/>
        <end position="336"/>
    </location>
</feature>
<dbReference type="PIRSF" id="PIRSF004862">
    <property type="entry name" value="FliF"/>
    <property type="match status" value="1"/>
</dbReference>
<dbReference type="InterPro" id="IPR000067">
    <property type="entry name" value="FlgMring_FliF"/>
</dbReference>
<keyword evidence="14" id="KW-0966">Cell projection</keyword>
<evidence type="ECO:0000256" key="4">
    <source>
        <dbReference type="ARBA" id="ARBA00022475"/>
    </source>
</evidence>
<accession>A0ABS0F1S6</accession>
<comment type="function">
    <text evidence="9">The M ring may be actively involved in energy transduction.</text>
</comment>
<evidence type="ECO:0000259" key="12">
    <source>
        <dbReference type="Pfam" id="PF01514"/>
    </source>
</evidence>
<evidence type="ECO:0000256" key="8">
    <source>
        <dbReference type="ARBA" id="ARBA00023143"/>
    </source>
</evidence>
<evidence type="ECO:0000256" key="10">
    <source>
        <dbReference type="SAM" id="MobiDB-lite"/>
    </source>
</evidence>
<evidence type="ECO:0000256" key="6">
    <source>
        <dbReference type="ARBA" id="ARBA00022989"/>
    </source>
</evidence>
<gene>
    <name evidence="14" type="primary">fliF</name>
    <name evidence="14" type="ORF">IW967_05095</name>
</gene>
<dbReference type="NCBIfam" id="TIGR00206">
    <property type="entry name" value="fliF"/>
    <property type="match status" value="1"/>
</dbReference>
<dbReference type="PRINTS" id="PR01009">
    <property type="entry name" value="FLGMRINGFLIF"/>
</dbReference>
<evidence type="ECO:0000256" key="9">
    <source>
        <dbReference type="PIRNR" id="PIRNR004862"/>
    </source>
</evidence>
<dbReference type="Gene3D" id="3.30.300.30">
    <property type="match status" value="1"/>
</dbReference>
<protein>
    <recommendedName>
        <fullName evidence="9">Flagellar M-ring protein</fullName>
    </recommendedName>
</protein>
<evidence type="ECO:0000256" key="2">
    <source>
        <dbReference type="ARBA" id="ARBA00004651"/>
    </source>
</evidence>
<evidence type="ECO:0000313" key="15">
    <source>
        <dbReference type="Proteomes" id="UP000642910"/>
    </source>
</evidence>
<keyword evidence="14" id="KW-0282">Flagellum</keyword>
<organism evidence="14 15">
    <name type="scientific">Alicyclobacillus mali</name>
    <name type="common">ex Roth et al. 2021</name>
    <dbReference type="NCBI Taxonomy" id="1123961"/>
    <lineage>
        <taxon>Bacteria</taxon>
        <taxon>Bacillati</taxon>
        <taxon>Bacillota</taxon>
        <taxon>Bacilli</taxon>
        <taxon>Bacillales</taxon>
        <taxon>Alicyclobacillaceae</taxon>
        <taxon>Alicyclobacillus</taxon>
    </lineage>
</organism>
<proteinExistence type="inferred from homology"/>
<dbReference type="EMBL" id="JADPKZ010000034">
    <property type="protein sequence ID" value="MBF8377245.1"/>
    <property type="molecule type" value="Genomic_DNA"/>
</dbReference>
<feature type="transmembrane region" description="Helical" evidence="11">
    <location>
        <begin position="428"/>
        <end position="448"/>
    </location>
</feature>
<keyword evidence="8 9" id="KW-0975">Bacterial flagellum</keyword>
<evidence type="ECO:0000256" key="1">
    <source>
        <dbReference type="ARBA" id="ARBA00004117"/>
    </source>
</evidence>
<dbReference type="RefSeq" id="WP_067848516.1">
    <property type="nucleotide sequence ID" value="NZ_JADPKZ010000034.1"/>
</dbReference>
<dbReference type="Pfam" id="PF01514">
    <property type="entry name" value="YscJ_FliF"/>
    <property type="match status" value="1"/>
</dbReference>
<dbReference type="InterPro" id="IPR013556">
    <property type="entry name" value="Flag_M-ring_C"/>
</dbReference>
<dbReference type="InterPro" id="IPR043427">
    <property type="entry name" value="YscJ/FliF"/>
</dbReference>
<comment type="caution">
    <text evidence="14">The sequence shown here is derived from an EMBL/GenBank/DDBJ whole genome shotgun (WGS) entry which is preliminary data.</text>
</comment>
<dbReference type="PANTHER" id="PTHR30046:SF0">
    <property type="entry name" value="FLAGELLAR M-RING PROTEIN"/>
    <property type="match status" value="1"/>
</dbReference>
<evidence type="ECO:0000259" key="13">
    <source>
        <dbReference type="Pfam" id="PF08345"/>
    </source>
</evidence>
<dbReference type="InterPro" id="IPR045851">
    <property type="entry name" value="AMP-bd_C_sf"/>
</dbReference>
<evidence type="ECO:0000256" key="11">
    <source>
        <dbReference type="SAM" id="Phobius"/>
    </source>
</evidence>
<keyword evidence="7 11" id="KW-0472">Membrane</keyword>
<keyword evidence="4" id="KW-1003">Cell membrane</keyword>
<feature type="domain" description="Flagellar M-ring N-terminal" evidence="12">
    <location>
        <begin position="46"/>
        <end position="218"/>
    </location>
</feature>
<dbReference type="Proteomes" id="UP000642910">
    <property type="component" value="Unassembled WGS sequence"/>
</dbReference>
<keyword evidence="14" id="KW-0969">Cilium</keyword>
<dbReference type="Pfam" id="PF08345">
    <property type="entry name" value="YscJ_FliF_C"/>
    <property type="match status" value="1"/>
</dbReference>
<comment type="similarity">
    <text evidence="3 9">Belongs to the FliF family.</text>
</comment>
<keyword evidence="15" id="KW-1185">Reference proteome</keyword>
<sequence>MNEALRNIWTQARGKWAGLPARSRRNLLIAAAALLVALLVVVFAATRPHYVTIMEGLDDKSLGQVQQELDTLKIPNEIQGTAVLVPARDADEARIQLSMAGLPQSGYDAYSGITTSLGETQDQFNLQVLNALQQSLSTTISDINGVQSAQVHIVMPEQQLFVSQPTTDAKASVFVDLGPGVQLSAAQVYGIQQLVAHSVQGLTVGNVTVVDQYGNVLSSDVAQNGSSSTVGAASSELAMREKLENDLQQTLISGLQQIVGAQNAVVVVHANVTFNQTETTTHTLINAPGSSTGFITSQEVQKSQSTSGAPGGAAGQAGSNPNLNSTYAATGGGATNTTSSNTITNYAYSYQNQQTTADPMQVLGYSVGVLLNSNDKSITPAVQAQIRNFVLSVLGSTPSQGKNVVSVSAVPFTNSLQTVPAAPGGRTWVYALGGLLLAALVVVGYLVFRRRRHPSGEVIEIPAGETFEQPLEELPLTQEEVLRNQLTHLAQHRPEDFASLLRTWLSE</sequence>
<keyword evidence="6 11" id="KW-1133">Transmembrane helix</keyword>
<keyword evidence="5 11" id="KW-0812">Transmembrane</keyword>
<evidence type="ECO:0000256" key="3">
    <source>
        <dbReference type="ARBA" id="ARBA00007971"/>
    </source>
</evidence>